<organism evidence="2 3">
    <name type="scientific">Phyllotreta striolata</name>
    <name type="common">Striped flea beetle</name>
    <name type="synonym">Crioceris striolata</name>
    <dbReference type="NCBI Taxonomy" id="444603"/>
    <lineage>
        <taxon>Eukaryota</taxon>
        <taxon>Metazoa</taxon>
        <taxon>Ecdysozoa</taxon>
        <taxon>Arthropoda</taxon>
        <taxon>Hexapoda</taxon>
        <taxon>Insecta</taxon>
        <taxon>Pterygota</taxon>
        <taxon>Neoptera</taxon>
        <taxon>Endopterygota</taxon>
        <taxon>Coleoptera</taxon>
        <taxon>Polyphaga</taxon>
        <taxon>Cucujiformia</taxon>
        <taxon>Chrysomeloidea</taxon>
        <taxon>Chrysomelidae</taxon>
        <taxon>Galerucinae</taxon>
        <taxon>Alticini</taxon>
        <taxon>Phyllotreta</taxon>
    </lineage>
</organism>
<dbReference type="AlphaFoldDB" id="A0A9N9TSJ0"/>
<accession>A0A9N9TSJ0</accession>
<proteinExistence type="predicted"/>
<dbReference type="EMBL" id="OU900100">
    <property type="protein sequence ID" value="CAG9863835.1"/>
    <property type="molecule type" value="Genomic_DNA"/>
</dbReference>
<evidence type="ECO:0000256" key="1">
    <source>
        <dbReference type="SAM" id="MobiDB-lite"/>
    </source>
</evidence>
<protein>
    <submittedName>
        <fullName evidence="2">Uncharacterized protein</fullName>
    </submittedName>
</protein>
<dbReference type="OrthoDB" id="10382277at2759"/>
<dbReference type="Proteomes" id="UP001153712">
    <property type="component" value="Chromosome 7"/>
</dbReference>
<keyword evidence="3" id="KW-1185">Reference proteome</keyword>
<evidence type="ECO:0000313" key="2">
    <source>
        <dbReference type="EMBL" id="CAG9863835.1"/>
    </source>
</evidence>
<sequence length="140" mass="15293">MSEEHGEIPGSLYSAYSIHPKEDPQNTGHFRLPAHKMILPVAQGSNGHKSKHSPYIVKNYGLTDISIDLIYGTKDQVGGVLQSVVVKPDEEVNLNPGEEAYEHTALKVYNRSDEPANFSVDGGISVFDVGSFQEDVPISI</sequence>
<name>A0A9N9TSJ0_PHYSR</name>
<gene>
    <name evidence="2" type="ORF">PHYEVI_LOCUS10115</name>
</gene>
<reference evidence="2" key="1">
    <citation type="submission" date="2022-01" db="EMBL/GenBank/DDBJ databases">
        <authorList>
            <person name="King R."/>
        </authorList>
    </citation>
    <scope>NUCLEOTIDE SEQUENCE</scope>
</reference>
<feature type="region of interest" description="Disordered" evidence="1">
    <location>
        <begin position="1"/>
        <end position="27"/>
    </location>
</feature>
<evidence type="ECO:0000313" key="3">
    <source>
        <dbReference type="Proteomes" id="UP001153712"/>
    </source>
</evidence>